<protein>
    <submittedName>
        <fullName evidence="1">Uncharacterized protein</fullName>
    </submittedName>
</protein>
<dbReference type="AlphaFoldDB" id="A0A0P9EJL4"/>
<dbReference type="RefSeq" id="WP_054969771.1">
    <property type="nucleotide sequence ID" value="NZ_LJCO01000056.1"/>
</dbReference>
<sequence length="127" mass="14284">MNAPSFKFPSNFPPDCPPPDAHLSDGLVVFRAVANDPPKRKDFFPLRAGFVTPTCDDFGTSVNTDINDLVEKRKQIPGLRKRYPFIAKGRISICSGLIKEAPTNNDESHVNWWIKENFDPSSFFNAE</sequence>
<name>A0A0P9EJL4_9BACL</name>
<comment type="caution">
    <text evidence="1">The sequence shown here is derived from an EMBL/GenBank/DDBJ whole genome shotgun (WGS) entry which is preliminary data.</text>
</comment>
<evidence type="ECO:0000313" key="2">
    <source>
        <dbReference type="Proteomes" id="UP000050482"/>
    </source>
</evidence>
<organism evidence="1 2">
    <name type="scientific">Alicyclobacillus ferrooxydans</name>
    <dbReference type="NCBI Taxonomy" id="471514"/>
    <lineage>
        <taxon>Bacteria</taxon>
        <taxon>Bacillati</taxon>
        <taxon>Bacillota</taxon>
        <taxon>Bacilli</taxon>
        <taxon>Bacillales</taxon>
        <taxon>Alicyclobacillaceae</taxon>
        <taxon>Alicyclobacillus</taxon>
    </lineage>
</organism>
<dbReference type="PATRIC" id="fig|471514.4.peg.3468"/>
<dbReference type="OrthoDB" id="2112673at2"/>
<proteinExistence type="predicted"/>
<accession>A0A0P9EJL4</accession>
<evidence type="ECO:0000313" key="1">
    <source>
        <dbReference type="EMBL" id="KPV43177.1"/>
    </source>
</evidence>
<gene>
    <name evidence="1" type="ORF">AN477_13895</name>
</gene>
<dbReference type="EMBL" id="LJCO01000056">
    <property type="protein sequence ID" value="KPV43177.1"/>
    <property type="molecule type" value="Genomic_DNA"/>
</dbReference>
<dbReference type="STRING" id="471514.AN477_13895"/>
<reference evidence="1 2" key="1">
    <citation type="submission" date="2015-09" db="EMBL/GenBank/DDBJ databases">
        <title>Draft genome sequence of Alicyclobacillus ferrooxydans DSM 22381.</title>
        <authorList>
            <person name="Hemp J."/>
        </authorList>
    </citation>
    <scope>NUCLEOTIDE SEQUENCE [LARGE SCALE GENOMIC DNA]</scope>
    <source>
        <strain evidence="1 2">TC-34</strain>
    </source>
</reference>
<keyword evidence="2" id="KW-1185">Reference proteome</keyword>
<dbReference type="Proteomes" id="UP000050482">
    <property type="component" value="Unassembled WGS sequence"/>
</dbReference>